<gene>
    <name evidence="21" type="ORF">EVG20_g6267</name>
</gene>
<feature type="region of interest" description="Disordered" evidence="18">
    <location>
        <begin position="390"/>
        <end position="444"/>
    </location>
</feature>
<evidence type="ECO:0000256" key="17">
    <source>
        <dbReference type="ARBA" id="ARBA00045938"/>
    </source>
</evidence>
<comment type="catalytic activity">
    <reaction evidence="14">
        <text>Ca(2+)(in) = Ca(2+)(out)</text>
        <dbReference type="Rhea" id="RHEA:29671"/>
        <dbReference type="ChEBI" id="CHEBI:29108"/>
    </reaction>
</comment>
<evidence type="ECO:0000256" key="18">
    <source>
        <dbReference type="SAM" id="MobiDB-lite"/>
    </source>
</evidence>
<feature type="compositionally biased region" description="Basic and acidic residues" evidence="18">
    <location>
        <begin position="390"/>
        <end position="414"/>
    </location>
</feature>
<evidence type="ECO:0000256" key="19">
    <source>
        <dbReference type="SAM" id="Phobius"/>
    </source>
</evidence>
<feature type="transmembrane region" description="Helical" evidence="19">
    <location>
        <begin position="287"/>
        <end position="306"/>
    </location>
</feature>
<evidence type="ECO:0000256" key="11">
    <source>
        <dbReference type="ARBA" id="ARBA00023128"/>
    </source>
</evidence>
<keyword evidence="11" id="KW-0496">Mitochondrion</keyword>
<dbReference type="InterPro" id="IPR039055">
    <property type="entry name" value="MCU_fam"/>
</dbReference>
<evidence type="ECO:0000256" key="1">
    <source>
        <dbReference type="ARBA" id="ARBA00004448"/>
    </source>
</evidence>
<evidence type="ECO:0000256" key="9">
    <source>
        <dbReference type="ARBA" id="ARBA00022989"/>
    </source>
</evidence>
<feature type="domain" description="Calcium uniporter protein C-terminal" evidence="20">
    <location>
        <begin position="246"/>
        <end position="371"/>
    </location>
</feature>
<dbReference type="Pfam" id="PF04678">
    <property type="entry name" value="MCU"/>
    <property type="match status" value="1"/>
</dbReference>
<dbReference type="EMBL" id="SEOQ01000410">
    <property type="protein sequence ID" value="TFY63559.1"/>
    <property type="molecule type" value="Genomic_DNA"/>
</dbReference>
<keyword evidence="22" id="KW-1185">Reference proteome</keyword>
<accession>A0A4Y9YR83</accession>
<evidence type="ECO:0000256" key="7">
    <source>
        <dbReference type="ARBA" id="ARBA00022792"/>
    </source>
</evidence>
<feature type="compositionally biased region" description="Acidic residues" evidence="18">
    <location>
        <begin position="415"/>
        <end position="435"/>
    </location>
</feature>
<feature type="region of interest" description="Disordered" evidence="18">
    <location>
        <begin position="88"/>
        <end position="118"/>
    </location>
</feature>
<dbReference type="InterPro" id="IPR006769">
    <property type="entry name" value="MCU_C"/>
</dbReference>
<keyword evidence="4" id="KW-0109">Calcium transport</keyword>
<dbReference type="GO" id="GO:1990246">
    <property type="term" value="C:uniplex complex"/>
    <property type="evidence" value="ECO:0007669"/>
    <property type="project" value="TreeGrafter"/>
</dbReference>
<evidence type="ECO:0000256" key="15">
    <source>
        <dbReference type="ARBA" id="ARBA00044966"/>
    </source>
</evidence>
<keyword evidence="6 19" id="KW-0812">Transmembrane</keyword>
<dbReference type="PANTHER" id="PTHR13462">
    <property type="entry name" value="CALCIUM UNIPORTER PROTEIN, MITOCHONDRIAL"/>
    <property type="match status" value="1"/>
</dbReference>
<evidence type="ECO:0000256" key="3">
    <source>
        <dbReference type="ARBA" id="ARBA00022448"/>
    </source>
</evidence>
<dbReference type="GO" id="GO:0005262">
    <property type="term" value="F:calcium channel activity"/>
    <property type="evidence" value="ECO:0007669"/>
    <property type="project" value="UniProtKB-KW"/>
</dbReference>
<keyword evidence="5" id="KW-0107">Calcium channel</keyword>
<sequence>MFSSSPRLFWHTHTRLTRCQIQISRLPARPVTSCPWLYPSAPRHATTVPPYIRRYASQPSPLANNTADSETENVSAAHARFLADATPSTKWDDKGVDSAESTANGIDSQDDFEGVSEGKGKLLPTSSHLFKLVLPLAQLSSDGSSLPPTVFLLHPSQPLTHIARLILASLPPINPTPDITFRSAGAHRGNGNSNGNGGVLQWSPSTDVGDFIRDAARTAEFTIRIAPAPTTPADASSEALITVQVPTFAARTRFLRARLGRLRGELEAMDALKRECDQLAHRGARRVAVGGFAALVVYWGTVARLTFWDYGWDVMEPITYLSGLSTVIVGYLWFLYRGREVSYSSILSHSIAARRHALYRARGLDMERYHDVKHEVRRLEGEVEGIRRDYDEGGARSREKENEKTDAQENKKIDAEDERDEIEVENEDEEEDADRDLDGRQPRS</sequence>
<keyword evidence="3" id="KW-0813">Transport</keyword>
<evidence type="ECO:0000259" key="20">
    <source>
        <dbReference type="Pfam" id="PF04678"/>
    </source>
</evidence>
<comment type="similarity">
    <text evidence="2">Belongs to the MCU (TC 1.A.77) family.</text>
</comment>
<comment type="function">
    <text evidence="17">Highly selective calcium channel localized to the inner mitochondrial membrane, which mediates calcium uptake into the mitochondrial matrix. Mitochondrial calcium homeostasis plays key roles in cellular physiology and regulates ATP production, cytoplasmic calcium signals and activation of cell death pathways. Sufficient to operate as a pore-forming channel without the need of calcium-sensor or auxiliary subunit.</text>
</comment>
<protein>
    <recommendedName>
        <fullName evidence="16">Calcium uniporter protein, mitochondrial</fullName>
    </recommendedName>
</protein>
<evidence type="ECO:0000256" key="8">
    <source>
        <dbReference type="ARBA" id="ARBA00022837"/>
    </source>
</evidence>
<keyword evidence="7" id="KW-0999">Mitochondrion inner membrane</keyword>
<evidence type="ECO:0000256" key="10">
    <source>
        <dbReference type="ARBA" id="ARBA00023065"/>
    </source>
</evidence>
<evidence type="ECO:0000256" key="12">
    <source>
        <dbReference type="ARBA" id="ARBA00023136"/>
    </source>
</evidence>
<dbReference type="GO" id="GO:0051560">
    <property type="term" value="P:mitochondrial calcium ion homeostasis"/>
    <property type="evidence" value="ECO:0007669"/>
    <property type="project" value="InterPro"/>
</dbReference>
<evidence type="ECO:0000256" key="4">
    <source>
        <dbReference type="ARBA" id="ARBA00022568"/>
    </source>
</evidence>
<dbReference type="OrthoDB" id="278338at2759"/>
<reference evidence="21 22" key="1">
    <citation type="submission" date="2019-02" db="EMBL/GenBank/DDBJ databases">
        <title>Genome sequencing of the rare red list fungi Dentipellis fragilis.</title>
        <authorList>
            <person name="Buettner E."/>
            <person name="Kellner H."/>
        </authorList>
    </citation>
    <scope>NUCLEOTIDE SEQUENCE [LARGE SCALE GENOMIC DNA]</scope>
    <source>
        <strain evidence="21 22">DSM 105465</strain>
    </source>
</reference>
<keyword evidence="10" id="KW-0406">Ion transport</keyword>
<keyword evidence="12 19" id="KW-0472">Membrane</keyword>
<evidence type="ECO:0000313" key="21">
    <source>
        <dbReference type="EMBL" id="TFY63559.1"/>
    </source>
</evidence>
<evidence type="ECO:0000256" key="14">
    <source>
        <dbReference type="ARBA" id="ARBA00036634"/>
    </source>
</evidence>
<evidence type="ECO:0000256" key="16">
    <source>
        <dbReference type="ARBA" id="ARBA00044981"/>
    </source>
</evidence>
<dbReference type="GO" id="GO:0036444">
    <property type="term" value="P:calcium import into the mitochondrion"/>
    <property type="evidence" value="ECO:0007669"/>
    <property type="project" value="TreeGrafter"/>
</dbReference>
<comment type="subunit">
    <text evidence="15">Homotetramer, assembles in a dimer or dimers configuration with two interfaces.</text>
</comment>
<evidence type="ECO:0000256" key="13">
    <source>
        <dbReference type="ARBA" id="ARBA00023303"/>
    </source>
</evidence>
<feature type="transmembrane region" description="Helical" evidence="19">
    <location>
        <begin position="318"/>
        <end position="336"/>
    </location>
</feature>
<evidence type="ECO:0000256" key="6">
    <source>
        <dbReference type="ARBA" id="ARBA00022692"/>
    </source>
</evidence>
<dbReference type="STRING" id="205917.A0A4Y9YR83"/>
<dbReference type="GO" id="GO:0015292">
    <property type="term" value="F:uniporter activity"/>
    <property type="evidence" value="ECO:0007669"/>
    <property type="project" value="TreeGrafter"/>
</dbReference>
<organism evidence="21 22">
    <name type="scientific">Dentipellis fragilis</name>
    <dbReference type="NCBI Taxonomy" id="205917"/>
    <lineage>
        <taxon>Eukaryota</taxon>
        <taxon>Fungi</taxon>
        <taxon>Dikarya</taxon>
        <taxon>Basidiomycota</taxon>
        <taxon>Agaricomycotina</taxon>
        <taxon>Agaricomycetes</taxon>
        <taxon>Russulales</taxon>
        <taxon>Hericiaceae</taxon>
        <taxon>Dentipellis</taxon>
    </lineage>
</organism>
<comment type="caution">
    <text evidence="21">The sequence shown here is derived from an EMBL/GenBank/DDBJ whole genome shotgun (WGS) entry which is preliminary data.</text>
</comment>
<keyword evidence="8" id="KW-0106">Calcium</keyword>
<proteinExistence type="inferred from homology"/>
<comment type="subcellular location">
    <subcellularLocation>
        <location evidence="1">Mitochondrion inner membrane</location>
        <topology evidence="1">Multi-pass membrane protein</topology>
    </subcellularLocation>
</comment>
<dbReference type="PANTHER" id="PTHR13462:SF10">
    <property type="entry name" value="CALCIUM UNIPORTER PROTEIN, MITOCHONDRIAL"/>
    <property type="match status" value="1"/>
</dbReference>
<evidence type="ECO:0000256" key="5">
    <source>
        <dbReference type="ARBA" id="ARBA00022673"/>
    </source>
</evidence>
<name>A0A4Y9YR83_9AGAM</name>
<keyword evidence="9 19" id="KW-1133">Transmembrane helix</keyword>
<dbReference type="AlphaFoldDB" id="A0A4Y9YR83"/>
<keyword evidence="13" id="KW-0407">Ion channel</keyword>
<evidence type="ECO:0000313" key="22">
    <source>
        <dbReference type="Proteomes" id="UP000298327"/>
    </source>
</evidence>
<evidence type="ECO:0000256" key="2">
    <source>
        <dbReference type="ARBA" id="ARBA00005653"/>
    </source>
</evidence>
<dbReference type="Proteomes" id="UP000298327">
    <property type="component" value="Unassembled WGS sequence"/>
</dbReference>